<dbReference type="PROSITE" id="PS00211">
    <property type="entry name" value="ABC_TRANSPORTER_1"/>
    <property type="match status" value="1"/>
</dbReference>
<dbReference type="Proteomes" id="UP001606210">
    <property type="component" value="Unassembled WGS sequence"/>
</dbReference>
<dbReference type="InterPro" id="IPR017871">
    <property type="entry name" value="ABC_transporter-like_CS"/>
</dbReference>
<dbReference type="InterPro" id="IPR003439">
    <property type="entry name" value="ABC_transporter-like_ATP-bd"/>
</dbReference>
<evidence type="ECO:0000256" key="3">
    <source>
        <dbReference type="ARBA" id="ARBA00022741"/>
    </source>
</evidence>
<dbReference type="InterPro" id="IPR012340">
    <property type="entry name" value="NA-bd_OB-fold"/>
</dbReference>
<gene>
    <name evidence="6" type="ORF">ACG00Y_22360</name>
</gene>
<dbReference type="PROSITE" id="PS50893">
    <property type="entry name" value="ABC_TRANSPORTER_2"/>
    <property type="match status" value="1"/>
</dbReference>
<dbReference type="PANTHER" id="PTHR43875:SF14">
    <property type="entry name" value="ABC TRANSPORTER ATP-BINDING PROTEIN"/>
    <property type="match status" value="1"/>
</dbReference>
<keyword evidence="2" id="KW-1003">Cell membrane</keyword>
<protein>
    <submittedName>
        <fullName evidence="6">ABC transporter ATP-binding protein</fullName>
    </submittedName>
</protein>
<dbReference type="EMBL" id="JBIGHV010000009">
    <property type="protein sequence ID" value="MFG6432677.1"/>
    <property type="molecule type" value="Genomic_DNA"/>
</dbReference>
<dbReference type="Pfam" id="PF00005">
    <property type="entry name" value="ABC_tran"/>
    <property type="match status" value="1"/>
</dbReference>
<dbReference type="RefSeq" id="WP_394482738.1">
    <property type="nucleotide sequence ID" value="NZ_JBIGHV010000009.1"/>
</dbReference>
<keyword evidence="7" id="KW-1185">Reference proteome</keyword>
<dbReference type="Gene3D" id="3.40.50.300">
    <property type="entry name" value="P-loop containing nucleotide triphosphate hydrolases"/>
    <property type="match status" value="1"/>
</dbReference>
<proteinExistence type="predicted"/>
<evidence type="ECO:0000313" key="7">
    <source>
        <dbReference type="Proteomes" id="UP001606210"/>
    </source>
</evidence>
<dbReference type="Gene3D" id="2.40.50.140">
    <property type="entry name" value="Nucleic acid-binding proteins"/>
    <property type="match status" value="1"/>
</dbReference>
<dbReference type="InterPro" id="IPR027417">
    <property type="entry name" value="P-loop_NTPase"/>
</dbReference>
<evidence type="ECO:0000313" key="6">
    <source>
        <dbReference type="EMBL" id="MFG6432677.1"/>
    </source>
</evidence>
<keyword evidence="4 6" id="KW-0067">ATP-binding</keyword>
<dbReference type="InterPro" id="IPR015855">
    <property type="entry name" value="ABC_transpr_MalK-like"/>
</dbReference>
<dbReference type="PANTHER" id="PTHR43875">
    <property type="entry name" value="MALTODEXTRIN IMPORT ATP-BINDING PROTEIN MSMX"/>
    <property type="match status" value="1"/>
</dbReference>
<dbReference type="InterPro" id="IPR008995">
    <property type="entry name" value="Mo/tungstate-bd_C_term_dom"/>
</dbReference>
<feature type="domain" description="ABC transporter" evidence="5">
    <location>
        <begin position="8"/>
        <end position="238"/>
    </location>
</feature>
<dbReference type="GO" id="GO:0005524">
    <property type="term" value="F:ATP binding"/>
    <property type="evidence" value="ECO:0007669"/>
    <property type="project" value="UniProtKB-KW"/>
</dbReference>
<dbReference type="SUPFAM" id="SSF52540">
    <property type="entry name" value="P-loop containing nucleoside triphosphate hydrolases"/>
    <property type="match status" value="1"/>
</dbReference>
<accession>A0ABW7F7S7</accession>
<keyword evidence="2" id="KW-0472">Membrane</keyword>
<dbReference type="Gene3D" id="2.40.50.100">
    <property type="match status" value="1"/>
</dbReference>
<evidence type="ECO:0000259" key="5">
    <source>
        <dbReference type="PROSITE" id="PS50893"/>
    </source>
</evidence>
<evidence type="ECO:0000256" key="4">
    <source>
        <dbReference type="ARBA" id="ARBA00022840"/>
    </source>
</evidence>
<name>A0ABW7F7S7_9BURK</name>
<dbReference type="SUPFAM" id="SSF50331">
    <property type="entry name" value="MOP-like"/>
    <property type="match status" value="1"/>
</dbReference>
<keyword evidence="3" id="KW-0547">Nucleotide-binding</keyword>
<keyword evidence="1" id="KW-0813">Transport</keyword>
<evidence type="ECO:0000256" key="1">
    <source>
        <dbReference type="ARBA" id="ARBA00022448"/>
    </source>
</evidence>
<dbReference type="CDD" id="cd03301">
    <property type="entry name" value="ABC_MalK_N"/>
    <property type="match status" value="1"/>
</dbReference>
<dbReference type="InterPro" id="IPR003593">
    <property type="entry name" value="AAA+_ATPase"/>
</dbReference>
<organism evidence="6 7">
    <name type="scientific">Pelomonas parva</name>
    <dbReference type="NCBI Taxonomy" id="3299032"/>
    <lineage>
        <taxon>Bacteria</taxon>
        <taxon>Pseudomonadati</taxon>
        <taxon>Pseudomonadota</taxon>
        <taxon>Betaproteobacteria</taxon>
        <taxon>Burkholderiales</taxon>
        <taxon>Sphaerotilaceae</taxon>
        <taxon>Roseateles</taxon>
    </lineage>
</organism>
<reference evidence="6 7" key="1">
    <citation type="submission" date="2024-08" db="EMBL/GenBank/DDBJ databases">
        <authorList>
            <person name="Lu H."/>
        </authorList>
    </citation>
    <scope>NUCLEOTIDE SEQUENCE [LARGE SCALE GENOMIC DNA]</scope>
    <source>
        <strain evidence="6 7">LYH14W</strain>
    </source>
</reference>
<dbReference type="InterPro" id="IPR047641">
    <property type="entry name" value="ABC_transpr_MalK/UgpC-like"/>
</dbReference>
<comment type="caution">
    <text evidence="6">The sequence shown here is derived from an EMBL/GenBank/DDBJ whole genome shotgun (WGS) entry which is preliminary data.</text>
</comment>
<dbReference type="SMART" id="SM00382">
    <property type="entry name" value="AAA"/>
    <property type="match status" value="1"/>
</dbReference>
<evidence type="ECO:0000256" key="2">
    <source>
        <dbReference type="ARBA" id="ARBA00022475"/>
    </source>
</evidence>
<sequence length="417" mass="45376">MTEEETGLRISGLTRRVGANTILDDITLNLDAGEMLILVGPSGCGKSSLLGVVAGLQPHCSGEIQLDGRRIEALSPRERDIAMVFQNYALYPHMSVAENIGFGLEMQGWPRARREARVLEVAKLLQLQTLLARKPAQLSGGQRQRVAMGRALARQPRLFLFDEPLSNLDAQLRAEMRSEIKLLHQRLGRSAIYVTHDQTEAMTLGQRIAVMKDGRVQQLGTPQDVYQRPANLFVAQFLSSPAMNLLPARLEPEGEFTLMLRGAGALSWRPEALSNRDRLLGRPLLLGWRAESVRTEAAGGPALSLRAPVLLVEPTGVDSLVQLQLGEHRLHWRCAGWPTLRPGEAVDLKLPLADLLIFDAETGERLVAASDAGLACSGLSQCLPGPSDGDGHAGFLVDIGEQGVPVRRKAGTAPFRS</sequence>